<sequence length="252" mass="27442">MIELKKPAEIEKLRIANQIVAQTLDYLEKEIKIGMSLKQIDKMAEDFILTCKAKPSFKGLYGFPGAICTSLNQVCIHGIPDDKILKEGDVLGLDVGTLVEGYYGDAARTIGIGEISNTDKHLIACAKDALYHAIASIREGMRFKELSAILGEFITHRGFVPLKGYCGHGIGNKPHNEPEILNYLEKGVNAKSGPKIKNGMVFCIEPMICQKDGTPKHYNGKWDAGSADGLNTAHYEHCVAIIGGKAEILSLA</sequence>
<accession>A0A1W6BUI9</accession>
<comment type="subunit">
    <text evidence="6">Monomer.</text>
</comment>
<dbReference type="SUPFAM" id="SSF55920">
    <property type="entry name" value="Creatinase/aminopeptidase"/>
    <property type="match status" value="1"/>
</dbReference>
<dbReference type="PRINTS" id="PR00599">
    <property type="entry name" value="MAPEPTIDASE"/>
</dbReference>
<dbReference type="InterPro" id="IPR002467">
    <property type="entry name" value="Pept_M24A_MAP1"/>
</dbReference>
<dbReference type="EC" id="3.4.11.18" evidence="6 7"/>
<feature type="binding site" evidence="6">
    <location>
        <position position="236"/>
    </location>
    <ligand>
        <name>a divalent metal cation</name>
        <dbReference type="ChEBI" id="CHEBI:60240"/>
        <label>2</label>
        <note>catalytic</note>
    </ligand>
</feature>
<feature type="binding site" evidence="6">
    <location>
        <position position="77"/>
    </location>
    <ligand>
        <name>substrate</name>
    </ligand>
</feature>
<dbReference type="Pfam" id="PF00557">
    <property type="entry name" value="Peptidase_M24"/>
    <property type="match status" value="1"/>
</dbReference>
<dbReference type="PANTHER" id="PTHR43330:SF27">
    <property type="entry name" value="METHIONINE AMINOPEPTIDASE"/>
    <property type="match status" value="1"/>
</dbReference>
<dbReference type="CDD" id="cd01086">
    <property type="entry name" value="MetAP1"/>
    <property type="match status" value="1"/>
</dbReference>
<dbReference type="Proteomes" id="UP000192902">
    <property type="component" value="Chromosome"/>
</dbReference>
<comment type="similarity">
    <text evidence="6">Belongs to the peptidase M24A family. Methionine aminopeptidase type 1 subfamily.</text>
</comment>
<feature type="binding site" evidence="6">
    <location>
        <position position="205"/>
    </location>
    <ligand>
        <name>a divalent metal cation</name>
        <dbReference type="ChEBI" id="CHEBI:60240"/>
        <label>2</label>
        <note>catalytic</note>
    </ligand>
</feature>
<dbReference type="HAMAP" id="MF_01974">
    <property type="entry name" value="MetAP_1"/>
    <property type="match status" value="1"/>
</dbReference>
<dbReference type="GO" id="GO:0004239">
    <property type="term" value="F:initiator methionyl aminopeptidase activity"/>
    <property type="evidence" value="ECO:0007669"/>
    <property type="project" value="UniProtKB-UniRule"/>
</dbReference>
<keyword evidence="4 6" id="KW-0479">Metal-binding</keyword>
<feature type="domain" description="Peptidase M24" evidence="8">
    <location>
        <begin position="11"/>
        <end position="241"/>
    </location>
</feature>
<dbReference type="Gene3D" id="3.90.230.10">
    <property type="entry name" value="Creatinase/methionine aminopeptidase superfamily"/>
    <property type="match status" value="1"/>
</dbReference>
<dbReference type="GO" id="GO:0005829">
    <property type="term" value="C:cytosol"/>
    <property type="evidence" value="ECO:0007669"/>
    <property type="project" value="TreeGrafter"/>
</dbReference>
<evidence type="ECO:0000313" key="9">
    <source>
        <dbReference type="EMBL" id="ARJ55748.1"/>
    </source>
</evidence>
<organism evidence="9 10">
    <name type="scientific">Campylobacter cuniculorum DSM 23162 = LMG 24588</name>
    <dbReference type="NCBI Taxonomy" id="1121267"/>
    <lineage>
        <taxon>Bacteria</taxon>
        <taxon>Pseudomonadati</taxon>
        <taxon>Campylobacterota</taxon>
        <taxon>Epsilonproteobacteria</taxon>
        <taxon>Campylobacterales</taxon>
        <taxon>Campylobacteraceae</taxon>
        <taxon>Campylobacter</taxon>
    </lineage>
</organism>
<dbReference type="PANTHER" id="PTHR43330">
    <property type="entry name" value="METHIONINE AMINOPEPTIDASE"/>
    <property type="match status" value="1"/>
</dbReference>
<feature type="binding site" evidence="6">
    <location>
        <position position="105"/>
    </location>
    <ligand>
        <name>a divalent metal cation</name>
        <dbReference type="ChEBI" id="CHEBI:60240"/>
        <label>2</label>
        <note>catalytic</note>
    </ligand>
</feature>
<dbReference type="InterPro" id="IPR001714">
    <property type="entry name" value="Pept_M24_MAP"/>
</dbReference>
<comment type="cofactor">
    <cofactor evidence="6">
        <name>Co(2+)</name>
        <dbReference type="ChEBI" id="CHEBI:48828"/>
    </cofactor>
    <cofactor evidence="6">
        <name>Zn(2+)</name>
        <dbReference type="ChEBI" id="CHEBI:29105"/>
    </cofactor>
    <cofactor evidence="6">
        <name>Mn(2+)</name>
        <dbReference type="ChEBI" id="CHEBI:29035"/>
    </cofactor>
    <cofactor evidence="6">
        <name>Fe(2+)</name>
        <dbReference type="ChEBI" id="CHEBI:29033"/>
    </cofactor>
    <text evidence="6">Binds 2 divalent metal cations per subunit. Has a high-affinity and a low affinity metal-binding site. The true nature of the physiological cofactor is under debate. The enzyme is active with cobalt, zinc, manganese or divalent iron ions. Most likely, methionine aminopeptidases function as mononuclear Fe(2+)-metalloproteases under physiological conditions, and the catalytically relevant metal-binding site has been assigned to the histidine-containing high-affinity site.</text>
</comment>
<gene>
    <name evidence="6 9" type="primary">map</name>
    <name evidence="9" type="ORF">CCUN_0080</name>
</gene>
<dbReference type="GO" id="GO:0046872">
    <property type="term" value="F:metal ion binding"/>
    <property type="evidence" value="ECO:0007669"/>
    <property type="project" value="UniProtKB-UniRule"/>
</dbReference>
<feature type="binding site" evidence="6">
    <location>
        <position position="105"/>
    </location>
    <ligand>
        <name>a divalent metal cation</name>
        <dbReference type="ChEBI" id="CHEBI:60240"/>
        <label>1</label>
    </ligand>
</feature>
<evidence type="ECO:0000256" key="6">
    <source>
        <dbReference type="HAMAP-Rule" id="MF_01974"/>
    </source>
</evidence>
<dbReference type="GO" id="GO:0006508">
    <property type="term" value="P:proteolysis"/>
    <property type="evidence" value="ECO:0007669"/>
    <property type="project" value="UniProtKB-KW"/>
</dbReference>
<dbReference type="InterPro" id="IPR000994">
    <property type="entry name" value="Pept_M24"/>
</dbReference>
<evidence type="ECO:0000259" key="8">
    <source>
        <dbReference type="Pfam" id="PF00557"/>
    </source>
</evidence>
<dbReference type="eggNOG" id="COG0024">
    <property type="taxonomic scope" value="Bacteria"/>
</dbReference>
<evidence type="ECO:0000256" key="1">
    <source>
        <dbReference type="ARBA" id="ARBA00002521"/>
    </source>
</evidence>
<reference evidence="9 10" key="1">
    <citation type="submission" date="2017-04" db="EMBL/GenBank/DDBJ databases">
        <title>Complete genome sequence of the Campylobacter cuniculorum type strain LMG24588.</title>
        <authorList>
            <person name="Miller W.G."/>
            <person name="Yee E."/>
            <person name="Revez J."/>
            <person name="Bono J.L."/>
            <person name="Rossi M."/>
        </authorList>
    </citation>
    <scope>NUCLEOTIDE SEQUENCE [LARGE SCALE GENOMIC DNA]</scope>
    <source>
        <strain evidence="9 10">LMG 24588</strain>
    </source>
</reference>
<evidence type="ECO:0000256" key="7">
    <source>
        <dbReference type="RuleBase" id="RU003653"/>
    </source>
</evidence>
<comment type="catalytic activity">
    <reaction evidence="6 7">
        <text>Release of N-terminal amino acids, preferentially methionine, from peptides and arylamides.</text>
        <dbReference type="EC" id="3.4.11.18"/>
    </reaction>
</comment>
<comment type="function">
    <text evidence="1 6">Removes the N-terminal methionine from nascent proteins. The N-terminal methionine is often cleaved when the second residue in the primary sequence is small and uncharged (Met-Ala-, Cys, Gly, Pro, Ser, Thr, or Val). Requires deformylation of the N(alpha)-formylated initiator methionine before it can be hydrolyzed.</text>
</comment>
<dbReference type="NCBIfam" id="TIGR00500">
    <property type="entry name" value="met_pdase_I"/>
    <property type="match status" value="1"/>
</dbReference>
<dbReference type="InterPro" id="IPR036005">
    <property type="entry name" value="Creatinase/aminopeptidase-like"/>
</dbReference>
<dbReference type="PROSITE" id="PS00680">
    <property type="entry name" value="MAP_1"/>
    <property type="match status" value="1"/>
</dbReference>
<feature type="binding site" evidence="6">
    <location>
        <position position="175"/>
    </location>
    <ligand>
        <name>substrate</name>
    </ligand>
</feature>
<keyword evidence="5 6" id="KW-0378">Hydrolase</keyword>
<dbReference type="GO" id="GO:0070006">
    <property type="term" value="F:metalloaminopeptidase activity"/>
    <property type="evidence" value="ECO:0007669"/>
    <property type="project" value="UniProtKB-UniRule"/>
</dbReference>
<evidence type="ECO:0000256" key="2">
    <source>
        <dbReference type="ARBA" id="ARBA00022438"/>
    </source>
</evidence>
<protein>
    <recommendedName>
        <fullName evidence="6 7">Methionine aminopeptidase</fullName>
        <shortName evidence="6">MAP</shortName>
        <shortName evidence="6">MetAP</shortName>
        <ecNumber evidence="6 7">3.4.11.18</ecNumber>
    </recommendedName>
    <alternativeName>
        <fullName evidence="6">Peptidase M</fullName>
    </alternativeName>
</protein>
<feature type="binding site" evidence="6">
    <location>
        <position position="94"/>
    </location>
    <ligand>
        <name>a divalent metal cation</name>
        <dbReference type="ChEBI" id="CHEBI:60240"/>
        <label>1</label>
    </ligand>
</feature>
<dbReference type="KEGG" id="ccun:CCUN_0080"/>
<name>A0A1W6BUI9_9BACT</name>
<dbReference type="OrthoDB" id="9802055at2"/>
<proteinExistence type="inferred from homology"/>
<dbReference type="AlphaFoldDB" id="A0A1W6BUI9"/>
<dbReference type="EMBL" id="CP020867">
    <property type="protein sequence ID" value="ARJ55748.1"/>
    <property type="molecule type" value="Genomic_DNA"/>
</dbReference>
<evidence type="ECO:0000256" key="3">
    <source>
        <dbReference type="ARBA" id="ARBA00022670"/>
    </source>
</evidence>
<keyword evidence="2 6" id="KW-0031">Aminopeptidase</keyword>
<evidence type="ECO:0000313" key="10">
    <source>
        <dbReference type="Proteomes" id="UP000192902"/>
    </source>
</evidence>
<dbReference type="STRING" id="1121267.CCUN_0080"/>
<feature type="binding site" evidence="6">
    <location>
        <position position="168"/>
    </location>
    <ligand>
        <name>a divalent metal cation</name>
        <dbReference type="ChEBI" id="CHEBI:60240"/>
        <label>2</label>
        <note>catalytic</note>
    </ligand>
</feature>
<evidence type="ECO:0000256" key="5">
    <source>
        <dbReference type="ARBA" id="ARBA00022801"/>
    </source>
</evidence>
<evidence type="ECO:0000256" key="4">
    <source>
        <dbReference type="ARBA" id="ARBA00022723"/>
    </source>
</evidence>
<feature type="binding site" evidence="6">
    <location>
        <position position="236"/>
    </location>
    <ligand>
        <name>a divalent metal cation</name>
        <dbReference type="ChEBI" id="CHEBI:60240"/>
        <label>1</label>
    </ligand>
</feature>
<dbReference type="RefSeq" id="WP_027304982.1">
    <property type="nucleotide sequence ID" value="NZ_CP020867.1"/>
</dbReference>
<keyword evidence="3 6" id="KW-0645">Protease</keyword>